<dbReference type="AlphaFoldDB" id="A0A448GXL2"/>
<feature type="transmembrane region" description="Helical" evidence="7">
    <location>
        <begin position="187"/>
        <end position="205"/>
    </location>
</feature>
<feature type="transmembrane region" description="Helical" evidence="7">
    <location>
        <begin position="149"/>
        <end position="175"/>
    </location>
</feature>
<evidence type="ECO:0000313" key="9">
    <source>
        <dbReference type="Proteomes" id="UP000274100"/>
    </source>
</evidence>
<evidence type="ECO:0000256" key="2">
    <source>
        <dbReference type="ARBA" id="ARBA00007928"/>
    </source>
</evidence>
<comment type="similarity">
    <text evidence="2">Belongs to the Rht family.</text>
</comment>
<name>A0A448GXL2_9GAMM</name>
<keyword evidence="5 7" id="KW-1133">Transmembrane helix</keyword>
<dbReference type="PANTHER" id="PTHR30086">
    <property type="entry name" value="ARGININE EXPORTER PROTEIN ARGO"/>
    <property type="match status" value="1"/>
</dbReference>
<accession>A0A448GXL2</accession>
<dbReference type="RefSeq" id="WP_126331057.1">
    <property type="nucleotide sequence ID" value="NZ_LR134343.1"/>
</dbReference>
<dbReference type="EMBL" id="LR134343">
    <property type="protein sequence ID" value="VEG13461.1"/>
    <property type="molecule type" value="Genomic_DNA"/>
</dbReference>
<keyword evidence="6 7" id="KW-0472">Membrane</keyword>
<evidence type="ECO:0000256" key="4">
    <source>
        <dbReference type="ARBA" id="ARBA00022692"/>
    </source>
</evidence>
<feature type="transmembrane region" description="Helical" evidence="7">
    <location>
        <begin position="6"/>
        <end position="28"/>
    </location>
</feature>
<organism evidence="8 9">
    <name type="scientific">Moraxella cuniculi</name>
    <dbReference type="NCBI Taxonomy" id="34061"/>
    <lineage>
        <taxon>Bacteria</taxon>
        <taxon>Pseudomonadati</taxon>
        <taxon>Pseudomonadota</taxon>
        <taxon>Gammaproteobacteria</taxon>
        <taxon>Moraxellales</taxon>
        <taxon>Moraxellaceae</taxon>
        <taxon>Moraxella</taxon>
    </lineage>
</organism>
<evidence type="ECO:0000256" key="1">
    <source>
        <dbReference type="ARBA" id="ARBA00004651"/>
    </source>
</evidence>
<gene>
    <name evidence="8" type="primary">rhtB_1</name>
    <name evidence="8" type="ORF">NCTC10297_01426</name>
</gene>
<feature type="transmembrane region" description="Helical" evidence="7">
    <location>
        <begin position="40"/>
        <end position="64"/>
    </location>
</feature>
<evidence type="ECO:0000256" key="7">
    <source>
        <dbReference type="SAM" id="Phobius"/>
    </source>
</evidence>
<dbReference type="KEGG" id="mcun:NCTC10297_01426"/>
<sequence length="208" mass="23112">MSWQVWLMFIGSTFFISATPGANMLLAFSFGVNHGIKKTLYALAGLSSGLLILLLISLSFLAYLAQSAPILFELFKLLAAAYLAYLGVKTWQQSKPQLSPDSSAQPIQVSPWSLFKIGVWVSLSNPKAILFFAALFPKFLDTKQDLLPQYLILTVSFFVIETFWQLIYTAGGVALSKWLLQNARLMYLNRLCAVIFVLLAAGLVWDSV</sequence>
<dbReference type="GO" id="GO:0042970">
    <property type="term" value="F:homoserine transmembrane transporter activity"/>
    <property type="evidence" value="ECO:0007669"/>
    <property type="project" value="TreeGrafter"/>
</dbReference>
<feature type="transmembrane region" description="Helical" evidence="7">
    <location>
        <begin position="70"/>
        <end position="88"/>
    </location>
</feature>
<dbReference type="PANTHER" id="PTHR30086:SF14">
    <property type="entry name" value="HOMOSERINE_HOMOSERINE LACTONE EFFLUX PROTEIN"/>
    <property type="match status" value="1"/>
</dbReference>
<keyword evidence="4 7" id="KW-0812">Transmembrane</keyword>
<dbReference type="GO" id="GO:0005886">
    <property type="term" value="C:plasma membrane"/>
    <property type="evidence" value="ECO:0007669"/>
    <property type="project" value="UniProtKB-SubCell"/>
</dbReference>
<keyword evidence="3" id="KW-1003">Cell membrane</keyword>
<evidence type="ECO:0000313" key="8">
    <source>
        <dbReference type="EMBL" id="VEG13461.1"/>
    </source>
</evidence>
<evidence type="ECO:0000256" key="5">
    <source>
        <dbReference type="ARBA" id="ARBA00022989"/>
    </source>
</evidence>
<evidence type="ECO:0000256" key="6">
    <source>
        <dbReference type="ARBA" id="ARBA00023136"/>
    </source>
</evidence>
<dbReference type="PIRSF" id="PIRSF006324">
    <property type="entry name" value="LeuE"/>
    <property type="match status" value="1"/>
</dbReference>
<protein>
    <submittedName>
        <fullName evidence="8">Homoserine/homoserine lactone efflux protein</fullName>
    </submittedName>
</protein>
<dbReference type="Proteomes" id="UP000274100">
    <property type="component" value="Chromosome"/>
</dbReference>
<proteinExistence type="inferred from homology"/>
<dbReference type="OrthoDB" id="9804822at2"/>
<reference evidence="8 9" key="1">
    <citation type="submission" date="2018-12" db="EMBL/GenBank/DDBJ databases">
        <authorList>
            <consortium name="Pathogen Informatics"/>
        </authorList>
    </citation>
    <scope>NUCLEOTIDE SEQUENCE [LARGE SCALE GENOMIC DNA]</scope>
    <source>
        <strain evidence="8 9">NCTC10297</strain>
    </source>
</reference>
<feature type="transmembrane region" description="Helical" evidence="7">
    <location>
        <begin position="117"/>
        <end position="137"/>
    </location>
</feature>
<dbReference type="InterPro" id="IPR001123">
    <property type="entry name" value="LeuE-type"/>
</dbReference>
<evidence type="ECO:0000256" key="3">
    <source>
        <dbReference type="ARBA" id="ARBA00022475"/>
    </source>
</evidence>
<comment type="subcellular location">
    <subcellularLocation>
        <location evidence="1">Cell membrane</location>
        <topology evidence="1">Multi-pass membrane protein</topology>
    </subcellularLocation>
</comment>
<dbReference type="Pfam" id="PF01810">
    <property type="entry name" value="LysE"/>
    <property type="match status" value="1"/>
</dbReference>